<proteinExistence type="predicted"/>
<evidence type="ECO:0000313" key="2">
    <source>
        <dbReference type="EMBL" id="OQR71941.1"/>
    </source>
</evidence>
<dbReference type="Proteomes" id="UP000192247">
    <property type="component" value="Unassembled WGS sequence"/>
</dbReference>
<feature type="compositionally biased region" description="Basic and acidic residues" evidence="1">
    <location>
        <begin position="1"/>
        <end position="19"/>
    </location>
</feature>
<comment type="caution">
    <text evidence="2">The sequence shown here is derived from an EMBL/GenBank/DDBJ whole genome shotgun (WGS) entry which is preliminary data.</text>
</comment>
<name>A0A1V9XEU9_9ACAR</name>
<evidence type="ECO:0000256" key="1">
    <source>
        <dbReference type="SAM" id="MobiDB-lite"/>
    </source>
</evidence>
<gene>
    <name evidence="2" type="ORF">BIW11_10687</name>
</gene>
<reference evidence="2 3" key="1">
    <citation type="journal article" date="2017" name="Gigascience">
        <title>Draft genome of the honey bee ectoparasitic mite, Tropilaelaps mercedesae, is shaped by the parasitic life history.</title>
        <authorList>
            <person name="Dong X."/>
            <person name="Armstrong S.D."/>
            <person name="Xia D."/>
            <person name="Makepeace B.L."/>
            <person name="Darby A.C."/>
            <person name="Kadowaki T."/>
        </authorList>
    </citation>
    <scope>NUCLEOTIDE SEQUENCE [LARGE SCALE GENOMIC DNA]</scope>
    <source>
        <strain evidence="2">Wuxi-XJTLU</strain>
    </source>
</reference>
<dbReference type="AlphaFoldDB" id="A0A1V9XEU9"/>
<accession>A0A1V9XEU9</accession>
<evidence type="ECO:0000313" key="3">
    <source>
        <dbReference type="Proteomes" id="UP000192247"/>
    </source>
</evidence>
<dbReference type="EMBL" id="MNPL01013011">
    <property type="protein sequence ID" value="OQR71941.1"/>
    <property type="molecule type" value="Genomic_DNA"/>
</dbReference>
<protein>
    <submittedName>
        <fullName evidence="2">Uncharacterized protein</fullName>
    </submittedName>
</protein>
<feature type="non-terminal residue" evidence="2">
    <location>
        <position position="1"/>
    </location>
</feature>
<keyword evidence="3" id="KW-1185">Reference proteome</keyword>
<organism evidence="2 3">
    <name type="scientific">Tropilaelaps mercedesae</name>
    <dbReference type="NCBI Taxonomy" id="418985"/>
    <lineage>
        <taxon>Eukaryota</taxon>
        <taxon>Metazoa</taxon>
        <taxon>Ecdysozoa</taxon>
        <taxon>Arthropoda</taxon>
        <taxon>Chelicerata</taxon>
        <taxon>Arachnida</taxon>
        <taxon>Acari</taxon>
        <taxon>Parasitiformes</taxon>
        <taxon>Mesostigmata</taxon>
        <taxon>Gamasina</taxon>
        <taxon>Dermanyssoidea</taxon>
        <taxon>Laelapidae</taxon>
        <taxon>Tropilaelaps</taxon>
    </lineage>
</organism>
<feature type="region of interest" description="Disordered" evidence="1">
    <location>
        <begin position="1"/>
        <end position="55"/>
    </location>
</feature>
<sequence>EIKWYLRSNDSKPKEVKSDSEEDPGEAISDGSANGEKDSKNHTTIYQPNFNADKPRPVNQFHILQSSEFISMGEARAPFNIMDNGTTQVKQKSGHLKDNKRPTGGIKYMIKGSAGHDAIVEHNEESRARRFNKQDLATDTYCRFKPRLSSTLQLPQPTSSVLPCENNGKHSSKTIPVTEIEVCNETVPLTLAQRRLRQLNIVVPTITEEERLKRLISLDSLALDFLQVPRLLLKQQVTGQKKIAGMPGAQQRKRA</sequence>
<dbReference type="InParanoid" id="A0A1V9XEU9"/>